<feature type="compositionally biased region" description="Acidic residues" evidence="1">
    <location>
        <begin position="10"/>
        <end position="20"/>
    </location>
</feature>
<protein>
    <submittedName>
        <fullName evidence="2">Uncharacterized protein</fullName>
    </submittedName>
</protein>
<dbReference type="EMBL" id="KL198016">
    <property type="protein sequence ID" value="KDQ21370.1"/>
    <property type="molecule type" value="Genomic_DNA"/>
</dbReference>
<dbReference type="Proteomes" id="UP000027195">
    <property type="component" value="Unassembled WGS sequence"/>
</dbReference>
<name>A0A067N357_BOTB1</name>
<dbReference type="InParanoid" id="A0A067N357"/>
<feature type="compositionally biased region" description="Polar residues" evidence="1">
    <location>
        <begin position="79"/>
        <end position="92"/>
    </location>
</feature>
<dbReference type="HOGENOM" id="CLU_1937792_0_0_1"/>
<evidence type="ECO:0000256" key="1">
    <source>
        <dbReference type="SAM" id="MobiDB-lite"/>
    </source>
</evidence>
<feature type="region of interest" description="Disordered" evidence="1">
    <location>
        <begin position="1"/>
        <end position="50"/>
    </location>
</feature>
<proteinExistence type="predicted"/>
<reference evidence="3" key="1">
    <citation type="journal article" date="2014" name="Proc. Natl. Acad. Sci. U.S.A.">
        <title>Extensive sampling of basidiomycete genomes demonstrates inadequacy of the white-rot/brown-rot paradigm for wood decay fungi.</title>
        <authorList>
            <person name="Riley R."/>
            <person name="Salamov A.A."/>
            <person name="Brown D.W."/>
            <person name="Nagy L.G."/>
            <person name="Floudas D."/>
            <person name="Held B.W."/>
            <person name="Levasseur A."/>
            <person name="Lombard V."/>
            <person name="Morin E."/>
            <person name="Otillar R."/>
            <person name="Lindquist E.A."/>
            <person name="Sun H."/>
            <person name="LaButti K.M."/>
            <person name="Schmutz J."/>
            <person name="Jabbour D."/>
            <person name="Luo H."/>
            <person name="Baker S.E."/>
            <person name="Pisabarro A.G."/>
            <person name="Walton J.D."/>
            <person name="Blanchette R.A."/>
            <person name="Henrissat B."/>
            <person name="Martin F."/>
            <person name="Cullen D."/>
            <person name="Hibbett D.S."/>
            <person name="Grigoriev I.V."/>
        </authorList>
    </citation>
    <scope>NUCLEOTIDE SEQUENCE [LARGE SCALE GENOMIC DNA]</scope>
    <source>
        <strain evidence="3">FD-172 SS1</strain>
    </source>
</reference>
<evidence type="ECO:0000313" key="2">
    <source>
        <dbReference type="EMBL" id="KDQ21370.1"/>
    </source>
</evidence>
<evidence type="ECO:0000313" key="3">
    <source>
        <dbReference type="Proteomes" id="UP000027195"/>
    </source>
</evidence>
<accession>A0A067N357</accession>
<sequence length="130" mass="13763">MQVDIPGDPDAMDTDPDDGDYIPPSPSKAPITITKIEPQERKAAETRSPLEAKAVRAASIMPPPLLSTSTSLHLLPQAGPSNGLTPGGNSVNGREETAEDVEHVSSVSFGLDRMRARPPLQFPGPFLAPE</sequence>
<feature type="compositionally biased region" description="Basic and acidic residues" evidence="1">
    <location>
        <begin position="93"/>
        <end position="103"/>
    </location>
</feature>
<gene>
    <name evidence="2" type="ORF">BOTBODRAFT_168650</name>
</gene>
<dbReference type="AlphaFoldDB" id="A0A067N357"/>
<feature type="region of interest" description="Disordered" evidence="1">
    <location>
        <begin position="68"/>
        <end position="105"/>
    </location>
</feature>
<keyword evidence="3" id="KW-1185">Reference proteome</keyword>
<organism evidence="2 3">
    <name type="scientific">Botryobasidium botryosum (strain FD-172 SS1)</name>
    <dbReference type="NCBI Taxonomy" id="930990"/>
    <lineage>
        <taxon>Eukaryota</taxon>
        <taxon>Fungi</taxon>
        <taxon>Dikarya</taxon>
        <taxon>Basidiomycota</taxon>
        <taxon>Agaricomycotina</taxon>
        <taxon>Agaricomycetes</taxon>
        <taxon>Cantharellales</taxon>
        <taxon>Botryobasidiaceae</taxon>
        <taxon>Botryobasidium</taxon>
    </lineage>
</organism>
<feature type="compositionally biased region" description="Basic and acidic residues" evidence="1">
    <location>
        <begin position="37"/>
        <end position="50"/>
    </location>
</feature>